<dbReference type="GO" id="GO:0046513">
    <property type="term" value="P:ceramide biosynthetic process"/>
    <property type="evidence" value="ECO:0007669"/>
    <property type="project" value="TreeGrafter"/>
</dbReference>
<dbReference type="PANTHER" id="PTHR12393:SF6">
    <property type="entry name" value="SPHINGOMYELIN PHOSPHODIESTERASE 2"/>
    <property type="match status" value="1"/>
</dbReference>
<organism evidence="1 2">
    <name type="scientific">Gonium pectorale</name>
    <name type="common">Green alga</name>
    <dbReference type="NCBI Taxonomy" id="33097"/>
    <lineage>
        <taxon>Eukaryota</taxon>
        <taxon>Viridiplantae</taxon>
        <taxon>Chlorophyta</taxon>
        <taxon>core chlorophytes</taxon>
        <taxon>Chlorophyceae</taxon>
        <taxon>CS clade</taxon>
        <taxon>Chlamydomonadales</taxon>
        <taxon>Volvocaceae</taxon>
        <taxon>Gonium</taxon>
    </lineage>
</organism>
<dbReference type="GO" id="GO:0030149">
    <property type="term" value="P:sphingolipid catabolic process"/>
    <property type="evidence" value="ECO:0007669"/>
    <property type="project" value="TreeGrafter"/>
</dbReference>
<dbReference type="GO" id="GO:0071944">
    <property type="term" value="C:cell periphery"/>
    <property type="evidence" value="ECO:0007669"/>
    <property type="project" value="TreeGrafter"/>
</dbReference>
<reference evidence="2" key="1">
    <citation type="journal article" date="2016" name="Nat. Commun.">
        <title>The Gonium pectorale genome demonstrates co-option of cell cycle regulation during the evolution of multicellularity.</title>
        <authorList>
            <person name="Hanschen E.R."/>
            <person name="Marriage T.N."/>
            <person name="Ferris P.J."/>
            <person name="Hamaji T."/>
            <person name="Toyoda A."/>
            <person name="Fujiyama A."/>
            <person name="Neme R."/>
            <person name="Noguchi H."/>
            <person name="Minakuchi Y."/>
            <person name="Suzuki M."/>
            <person name="Kawai-Toyooka H."/>
            <person name="Smith D.R."/>
            <person name="Sparks H."/>
            <person name="Anderson J."/>
            <person name="Bakaric R."/>
            <person name="Luria V."/>
            <person name="Karger A."/>
            <person name="Kirschner M.W."/>
            <person name="Durand P.M."/>
            <person name="Michod R.E."/>
            <person name="Nozaki H."/>
            <person name="Olson B.J."/>
        </authorList>
    </citation>
    <scope>NUCLEOTIDE SEQUENCE [LARGE SCALE GENOMIC DNA]</scope>
    <source>
        <strain evidence="2">NIES-2863</strain>
    </source>
</reference>
<dbReference type="EMBL" id="LSYV01000004">
    <property type="protein sequence ID" value="KXZ55296.1"/>
    <property type="molecule type" value="Genomic_DNA"/>
</dbReference>
<dbReference type="GO" id="GO:0016020">
    <property type="term" value="C:membrane"/>
    <property type="evidence" value="ECO:0007669"/>
    <property type="project" value="TreeGrafter"/>
</dbReference>
<dbReference type="GO" id="GO:0004620">
    <property type="term" value="F:phospholipase activity"/>
    <property type="evidence" value="ECO:0007669"/>
    <property type="project" value="TreeGrafter"/>
</dbReference>
<dbReference type="Proteomes" id="UP000075714">
    <property type="component" value="Unassembled WGS sequence"/>
</dbReference>
<evidence type="ECO:0000313" key="2">
    <source>
        <dbReference type="Proteomes" id="UP000075714"/>
    </source>
</evidence>
<sequence>MLTAARGGHRHVCEWLLASDPRALHGHEIGVAARSGHLELAEWLLHLCPVPTGGGYLFGVGYSCDLPALQRAWARFRQPGLGPTLLDWSEDLICEAAGSPTPDWAAKVEWLEAQGCPRTSEVTWEAAGLRNDGEALARLTWLRGREYPVDERAVDGAACAGNTAALQYLLTEVAAPAVAADSYQLDPVLSAVKHGHLAALQALHAARWHTRVPDAVVGAAEAGHIAHARADLAV</sequence>
<dbReference type="OrthoDB" id="562108at2759"/>
<dbReference type="PANTHER" id="PTHR12393">
    <property type="entry name" value="SPHINGOMYELIN PHOSPHODIESTERASE RELATED"/>
    <property type="match status" value="1"/>
</dbReference>
<protein>
    <submittedName>
        <fullName evidence="1">Uncharacterized protein</fullName>
    </submittedName>
</protein>
<dbReference type="AlphaFoldDB" id="A0A150GZF3"/>
<accession>A0A150GZF3</accession>
<keyword evidence="2" id="KW-1185">Reference proteome</keyword>
<dbReference type="GO" id="GO:0005783">
    <property type="term" value="C:endoplasmic reticulum"/>
    <property type="evidence" value="ECO:0007669"/>
    <property type="project" value="TreeGrafter"/>
</dbReference>
<name>A0A150GZF3_GONPE</name>
<comment type="caution">
    <text evidence="1">The sequence shown here is derived from an EMBL/GenBank/DDBJ whole genome shotgun (WGS) entry which is preliminary data.</text>
</comment>
<gene>
    <name evidence="1" type="ORF">GPECTOR_3g431</name>
</gene>
<proteinExistence type="predicted"/>
<evidence type="ECO:0000313" key="1">
    <source>
        <dbReference type="EMBL" id="KXZ55296.1"/>
    </source>
</evidence>